<name>A0AAP5BLJ0_9BURK</name>
<proteinExistence type="predicted"/>
<evidence type="ECO:0000313" key="1">
    <source>
        <dbReference type="EMBL" id="MCX4150982.1"/>
    </source>
</evidence>
<gene>
    <name evidence="2" type="ORF">NIE36_37370</name>
    <name evidence="1" type="ORF">OSB80_37455</name>
</gene>
<evidence type="ECO:0000313" key="4">
    <source>
        <dbReference type="Proteomes" id="UP001242288"/>
    </source>
</evidence>
<protein>
    <submittedName>
        <fullName evidence="2">Uncharacterized protein</fullName>
    </submittedName>
</protein>
<evidence type="ECO:0000313" key="3">
    <source>
        <dbReference type="Proteomes" id="UP001209412"/>
    </source>
</evidence>
<dbReference type="EMBL" id="JAMXWF010000048">
    <property type="protein sequence ID" value="MDQ6412797.1"/>
    <property type="molecule type" value="Genomic_DNA"/>
</dbReference>
<accession>A0AAP5BLJ0</accession>
<keyword evidence="3" id="KW-1185">Reference proteome</keyword>
<dbReference type="Proteomes" id="UP001242288">
    <property type="component" value="Unassembled WGS sequence"/>
</dbReference>
<evidence type="ECO:0000313" key="2">
    <source>
        <dbReference type="EMBL" id="MDQ6412797.1"/>
    </source>
</evidence>
<dbReference type="AlphaFoldDB" id="A0AAP5BLJ0"/>
<reference evidence="2" key="1">
    <citation type="submission" date="2022-06" db="EMBL/GenBank/DDBJ databases">
        <title>PHB producers.</title>
        <authorList>
            <person name="Besaury L."/>
        </authorList>
    </citation>
    <scope>NUCLEOTIDE SEQUENCE</scope>
    <source>
        <strain evidence="2 3">SEWS6</strain>
    </source>
</reference>
<sequence length="124" mass="15036">MRFKRQERYEFTDTSRKRAAFERKKRIEREAFPLFADQIAAEQISTDEEMAGRRVTWERQTVADRQRRAGEWRKARARVREYPDPVRRALLAYWQNCRWPADPSYFLTMCHMYDNGRLELPASS</sequence>
<comment type="caution">
    <text evidence="2">The sequence shown here is derived from an EMBL/GenBank/DDBJ whole genome shotgun (WGS) entry which is preliminary data.</text>
</comment>
<organism evidence="2 4">
    <name type="scientific">Paraburkholderia madseniana</name>
    <dbReference type="NCBI Taxonomy" id="2599607"/>
    <lineage>
        <taxon>Bacteria</taxon>
        <taxon>Pseudomonadati</taxon>
        <taxon>Pseudomonadota</taxon>
        <taxon>Betaproteobacteria</taxon>
        <taxon>Burkholderiales</taxon>
        <taxon>Burkholderiaceae</taxon>
        <taxon>Paraburkholderia</taxon>
    </lineage>
</organism>
<dbReference type="Proteomes" id="UP001209412">
    <property type="component" value="Unassembled WGS sequence"/>
</dbReference>
<dbReference type="EMBL" id="JAPKHW010000048">
    <property type="protein sequence ID" value="MCX4150982.1"/>
    <property type="molecule type" value="Genomic_DNA"/>
</dbReference>